<dbReference type="SMART" id="SM00642">
    <property type="entry name" value="Aamy"/>
    <property type="match status" value="1"/>
</dbReference>
<protein>
    <submittedName>
        <fullName evidence="5">Sucrose phosphorylase</fullName>
    </submittedName>
</protein>
<dbReference type="EMBL" id="CP114006">
    <property type="protein sequence ID" value="WAN63314.1"/>
    <property type="molecule type" value="Genomic_DNA"/>
</dbReference>
<dbReference type="InterPro" id="IPR017853">
    <property type="entry name" value="GH"/>
</dbReference>
<keyword evidence="2" id="KW-0328">Glycosyltransferase</keyword>
<evidence type="ECO:0000259" key="4">
    <source>
        <dbReference type="SMART" id="SM00642"/>
    </source>
</evidence>
<dbReference type="SUPFAM" id="SSF51445">
    <property type="entry name" value="(Trans)glycosidases"/>
    <property type="match status" value="1"/>
</dbReference>
<organism evidence="5 6">
    <name type="scientific">Candidatus Phytoplasma rubi</name>
    <dbReference type="NCBI Taxonomy" id="399025"/>
    <lineage>
        <taxon>Bacteria</taxon>
        <taxon>Bacillati</taxon>
        <taxon>Mycoplasmatota</taxon>
        <taxon>Mollicutes</taxon>
        <taxon>Acholeplasmatales</taxon>
        <taxon>Acholeplasmataceae</taxon>
        <taxon>Candidatus Phytoplasma</taxon>
        <taxon>16SrV (Elm yellows group)</taxon>
    </lineage>
</organism>
<dbReference type="PANTHER" id="PTHR38784:SF1">
    <property type="entry name" value="SUCROSE PHOSPHORYLASE"/>
    <property type="match status" value="1"/>
</dbReference>
<reference evidence="5 6" key="1">
    <citation type="journal article" date="2023" name="Microbiol. Resour. Announc.">
        <title>Complete Genome of 'Candidatus Phytoplasma rubi' RS, a Phytopathogenic Bacterium Associated with Rubus Stunt Disease.</title>
        <authorList>
            <person name="Duckeck D."/>
            <person name="Zubert C."/>
            <person name="Bohm J.W."/>
            <person name="Carminati G."/>
            <person name="Schneider B."/>
            <person name="Kube M."/>
        </authorList>
    </citation>
    <scope>NUCLEOTIDE SEQUENCE [LARGE SCALE GENOMIC DNA]</scope>
    <source>
        <strain evidence="5 6">RS</strain>
    </source>
</reference>
<evidence type="ECO:0000313" key="6">
    <source>
        <dbReference type="Proteomes" id="UP001164727"/>
    </source>
</evidence>
<dbReference type="InterPro" id="IPR045857">
    <property type="entry name" value="O16G_dom_2"/>
</dbReference>
<dbReference type="Gene3D" id="3.90.400.10">
    <property type="entry name" value="Oligo-1,6-glucosidase, Domain 2"/>
    <property type="match status" value="1"/>
</dbReference>
<dbReference type="PIRSF" id="PIRSF003059">
    <property type="entry name" value="Sucrose_phosphorylase"/>
    <property type="match status" value="1"/>
</dbReference>
<name>A0ABY7BUB8_9MOLU</name>
<dbReference type="InterPro" id="IPR006047">
    <property type="entry name" value="GH13_cat_dom"/>
</dbReference>
<keyword evidence="3" id="KW-0808">Transferase</keyword>
<evidence type="ECO:0000256" key="1">
    <source>
        <dbReference type="ARBA" id="ARBA00008452"/>
    </source>
</evidence>
<dbReference type="InterPro" id="IPR022527">
    <property type="entry name" value="Sucrose_phospho"/>
</dbReference>
<accession>A0ABY7BUB8</accession>
<evidence type="ECO:0000256" key="3">
    <source>
        <dbReference type="ARBA" id="ARBA00022679"/>
    </source>
</evidence>
<feature type="domain" description="Glycosyl hydrolase family 13 catalytic" evidence="4">
    <location>
        <begin position="6"/>
        <end position="426"/>
    </location>
</feature>
<sequence length="487" mass="56447">MKIKNKAMLITYPDSLGKNLKDLIKVLKEDFGDSIGGIHILPFFPSTSDRGFSPTGYDNVDPAFGNWKDIETLSKKYYLMFDFMINHISHESVMYKDFQKNHENSKYNNFFIRWEKFWAQKKDKKPNPEDIDLIYKRKNKAPIHSITFEDGTKKKLWNTFGEDQIDININDVIAKQFIKKNLVNMATHGASLIRLDAFAYACKKINTNCFFVEPEIWNLLKEVDNILKPLEVEILPEIHEHYTISNKISEQGYFIYDFVLPLVMLYTLYSGKVKTLANWLRRSPMKQFTTLDVHDGIGVVDARGILTHEEIDYTSEKLYKIGANVKKIYSSDSYNNLDIYQINTTYYSALGNDDDAYLLTRAFQIFAPGIPQIYYVGLLAGENDIKLLESSKEGRNINRHYYSLEEIKSQVKRLVVQNLLKLLSWRNKCSAFDLDGEILIETDSQENKIKIIRKNKSGTSIACLEADVKNKTFVITENDQKILDNLK</sequence>
<evidence type="ECO:0000313" key="5">
    <source>
        <dbReference type="EMBL" id="WAN63314.1"/>
    </source>
</evidence>
<dbReference type="NCBIfam" id="TIGR03852">
    <property type="entry name" value="sucrose_gtfA"/>
    <property type="match status" value="1"/>
</dbReference>
<dbReference type="PANTHER" id="PTHR38784">
    <property type="entry name" value="SUCROSE PHOSPHORYLASE"/>
    <property type="match status" value="1"/>
</dbReference>
<dbReference type="Gene3D" id="3.20.20.80">
    <property type="entry name" value="Glycosidases"/>
    <property type="match status" value="1"/>
</dbReference>
<proteinExistence type="inferred from homology"/>
<evidence type="ECO:0000256" key="2">
    <source>
        <dbReference type="ARBA" id="ARBA00022676"/>
    </source>
</evidence>
<gene>
    <name evidence="5" type="primary">sucP</name>
    <name evidence="5" type="ORF">RS022_03900</name>
</gene>
<dbReference type="InterPro" id="IPR016377">
    <property type="entry name" value="Sucrose_GGa_phosphorylase-rel"/>
</dbReference>
<dbReference type="Proteomes" id="UP001164727">
    <property type="component" value="Chromosome"/>
</dbReference>
<dbReference type="Pfam" id="PF00128">
    <property type="entry name" value="Alpha-amylase"/>
    <property type="match status" value="1"/>
</dbReference>
<keyword evidence="6" id="KW-1185">Reference proteome</keyword>
<dbReference type="CDD" id="cd11355">
    <property type="entry name" value="AmyAc_Sucrose_phosphorylase"/>
    <property type="match status" value="1"/>
</dbReference>
<comment type="similarity">
    <text evidence="1">Belongs to the glycosyl hydrolase 13 family. Sucrose phosphorylase subfamily.</text>
</comment>
<dbReference type="RefSeq" id="WP_268850140.1">
    <property type="nucleotide sequence ID" value="NZ_CP114006.1"/>
</dbReference>